<reference evidence="1" key="1">
    <citation type="submission" date="2019-10" db="EMBL/GenBank/DDBJ databases">
        <authorList>
            <consortium name="DOE Joint Genome Institute"/>
            <person name="Kuo A."/>
            <person name="Miyauchi S."/>
            <person name="Kiss E."/>
            <person name="Drula E."/>
            <person name="Kohler A."/>
            <person name="Sanchez-Garcia M."/>
            <person name="Andreopoulos B."/>
            <person name="Barry K.W."/>
            <person name="Bonito G."/>
            <person name="Buee M."/>
            <person name="Carver A."/>
            <person name="Chen C."/>
            <person name="Cichocki N."/>
            <person name="Clum A."/>
            <person name="Culley D."/>
            <person name="Crous P.W."/>
            <person name="Fauchery L."/>
            <person name="Girlanda M."/>
            <person name="Hayes R."/>
            <person name="Keri Z."/>
            <person name="Labutti K."/>
            <person name="Lipzen A."/>
            <person name="Lombard V."/>
            <person name="Magnuson J."/>
            <person name="Maillard F."/>
            <person name="Morin E."/>
            <person name="Murat C."/>
            <person name="Nolan M."/>
            <person name="Ohm R."/>
            <person name="Pangilinan J."/>
            <person name="Pereira M."/>
            <person name="Perotto S."/>
            <person name="Peter M."/>
            <person name="Riley R."/>
            <person name="Sitrit Y."/>
            <person name="Stielow B."/>
            <person name="Szollosi G."/>
            <person name="Zifcakova L."/>
            <person name="Stursova M."/>
            <person name="Spatafora J.W."/>
            <person name="Tedersoo L."/>
            <person name="Vaario L.-M."/>
            <person name="Yamada A."/>
            <person name="Yan M."/>
            <person name="Wang P."/>
            <person name="Xu J."/>
            <person name="Bruns T."/>
            <person name="Baldrian P."/>
            <person name="Vilgalys R."/>
            <person name="Henrissat B."/>
            <person name="Grigoriev I.V."/>
            <person name="Hibbett D."/>
            <person name="Nagy L.G."/>
            <person name="Martin F.M."/>
        </authorList>
    </citation>
    <scope>NUCLEOTIDE SEQUENCE</scope>
    <source>
        <strain evidence="1">P2</strain>
    </source>
</reference>
<gene>
    <name evidence="1" type="ORF">BDM02DRAFT_3154695</name>
</gene>
<evidence type="ECO:0000313" key="1">
    <source>
        <dbReference type="EMBL" id="KAF9650665.1"/>
    </source>
</evidence>
<accession>A0ACB6ZLL9</accession>
<organism evidence="1 2">
    <name type="scientific">Thelephora ganbajun</name>
    <name type="common">Ganba fungus</name>
    <dbReference type="NCBI Taxonomy" id="370292"/>
    <lineage>
        <taxon>Eukaryota</taxon>
        <taxon>Fungi</taxon>
        <taxon>Dikarya</taxon>
        <taxon>Basidiomycota</taxon>
        <taxon>Agaricomycotina</taxon>
        <taxon>Agaricomycetes</taxon>
        <taxon>Thelephorales</taxon>
        <taxon>Thelephoraceae</taxon>
        <taxon>Thelephora</taxon>
    </lineage>
</organism>
<protein>
    <submittedName>
        <fullName evidence="1">Uncharacterized protein</fullName>
    </submittedName>
</protein>
<name>A0ACB6ZLL9_THEGA</name>
<proteinExistence type="predicted"/>
<reference evidence="1" key="2">
    <citation type="journal article" date="2020" name="Nat. Commun.">
        <title>Large-scale genome sequencing of mycorrhizal fungi provides insights into the early evolution of symbiotic traits.</title>
        <authorList>
            <person name="Miyauchi S."/>
            <person name="Kiss E."/>
            <person name="Kuo A."/>
            <person name="Drula E."/>
            <person name="Kohler A."/>
            <person name="Sanchez-Garcia M."/>
            <person name="Morin E."/>
            <person name="Andreopoulos B."/>
            <person name="Barry K.W."/>
            <person name="Bonito G."/>
            <person name="Buee M."/>
            <person name="Carver A."/>
            <person name="Chen C."/>
            <person name="Cichocki N."/>
            <person name="Clum A."/>
            <person name="Culley D."/>
            <person name="Crous P.W."/>
            <person name="Fauchery L."/>
            <person name="Girlanda M."/>
            <person name="Hayes R.D."/>
            <person name="Keri Z."/>
            <person name="LaButti K."/>
            <person name="Lipzen A."/>
            <person name="Lombard V."/>
            <person name="Magnuson J."/>
            <person name="Maillard F."/>
            <person name="Murat C."/>
            <person name="Nolan M."/>
            <person name="Ohm R.A."/>
            <person name="Pangilinan J."/>
            <person name="Pereira M.F."/>
            <person name="Perotto S."/>
            <person name="Peter M."/>
            <person name="Pfister S."/>
            <person name="Riley R."/>
            <person name="Sitrit Y."/>
            <person name="Stielow J.B."/>
            <person name="Szollosi G."/>
            <person name="Zifcakova L."/>
            <person name="Stursova M."/>
            <person name="Spatafora J.W."/>
            <person name="Tedersoo L."/>
            <person name="Vaario L.M."/>
            <person name="Yamada A."/>
            <person name="Yan M."/>
            <person name="Wang P."/>
            <person name="Xu J."/>
            <person name="Bruns T."/>
            <person name="Baldrian P."/>
            <person name="Vilgalys R."/>
            <person name="Dunand C."/>
            <person name="Henrissat B."/>
            <person name="Grigoriev I.V."/>
            <person name="Hibbett D."/>
            <person name="Nagy L.G."/>
            <person name="Martin F.M."/>
        </authorList>
    </citation>
    <scope>NUCLEOTIDE SEQUENCE</scope>
    <source>
        <strain evidence="1">P2</strain>
    </source>
</reference>
<evidence type="ECO:0000313" key="2">
    <source>
        <dbReference type="Proteomes" id="UP000886501"/>
    </source>
</evidence>
<comment type="caution">
    <text evidence="1">The sequence shown here is derived from an EMBL/GenBank/DDBJ whole genome shotgun (WGS) entry which is preliminary data.</text>
</comment>
<dbReference type="Proteomes" id="UP000886501">
    <property type="component" value="Unassembled WGS sequence"/>
</dbReference>
<keyword evidence="2" id="KW-1185">Reference proteome</keyword>
<dbReference type="EMBL" id="MU117982">
    <property type="protein sequence ID" value="KAF9650665.1"/>
    <property type="molecule type" value="Genomic_DNA"/>
</dbReference>
<sequence length="276" mass="30952">MEGDDEVVGVMPIHYTNTLAPNVVVLQFPLLTRPLEVPPSAAASGKRIKARIKPNVRKLEVHVPADTRPEVWNKERAATLGAARLEDDKEKNQEPKMKQREGEQPRLSEVRMNSEEIPCAGTYMIGVVRNGRLSLHPIAETHQLRPTLTYIDHLSRKKGGRGGEDSGSEDEGPPQDPDEVAADVMKKEKPQPQAKEVQVSVRKSMPDEKNVLGGLSIQRRELLAYIRAEEDDPWEELAYYDGASDESRDTFESLFSKEEQELQTSDNMSVFVRGKS</sequence>